<dbReference type="EMBL" id="SOZD01000003">
    <property type="protein sequence ID" value="TFF22896.1"/>
    <property type="molecule type" value="Genomic_DNA"/>
</dbReference>
<dbReference type="AlphaFoldDB" id="A0A4Y8RKC9"/>
<sequence>MRIFKFLAIGFVAIFLMPAAASAALWYLGDHATSWRTADWSSSGVLAPAPSVPQAFVAILSARTGGLKGAVSEHSWIVVKEKGASAYERWDKVGWGTPVRRNEFPPDGRWYSNTPHFVFSAEGDAAERLIPKLRAAIAAYPFSRRGGYHIFPGPNSNSFVAFVMRQVPEIDVALPPVSVGRDYPTDGRLAFLDPDGRDAHLSLFGYAGISAGWKSGFEFNLLGLVVGLDVRRIGIKVPAFGTFALLDG</sequence>
<gene>
    <name evidence="2" type="ORF">E3C22_10590</name>
</gene>
<feature type="signal peptide" evidence="1">
    <location>
        <begin position="1"/>
        <end position="23"/>
    </location>
</feature>
<dbReference type="Proteomes" id="UP000298179">
    <property type="component" value="Unassembled WGS sequence"/>
</dbReference>
<proteinExistence type="predicted"/>
<evidence type="ECO:0000313" key="2">
    <source>
        <dbReference type="EMBL" id="TFF22896.1"/>
    </source>
</evidence>
<keyword evidence="3" id="KW-1185">Reference proteome</keyword>
<accession>A0A4Y8RKC9</accession>
<keyword evidence="1" id="KW-0732">Signal</keyword>
<evidence type="ECO:0000256" key="1">
    <source>
        <dbReference type="SAM" id="SignalP"/>
    </source>
</evidence>
<reference evidence="2 3" key="1">
    <citation type="submission" date="2019-03" db="EMBL/GenBank/DDBJ databases">
        <title>Jiella endophytica sp. nov., a novel endophytic bacterium isolated from root of Ficus microcarpa Linn. f.</title>
        <authorList>
            <person name="Tuo L."/>
        </authorList>
    </citation>
    <scope>NUCLEOTIDE SEQUENCE [LARGE SCALE GENOMIC DNA]</scope>
    <source>
        <strain evidence="2 3">CBS5Q-3</strain>
    </source>
</reference>
<dbReference type="Pfam" id="PF12570">
    <property type="entry name" value="DUF3750"/>
    <property type="match status" value="1"/>
</dbReference>
<dbReference type="OrthoDB" id="199084at2"/>
<protein>
    <submittedName>
        <fullName evidence="2">DUF3750 domain-containing protein</fullName>
    </submittedName>
</protein>
<dbReference type="InterPro" id="IPR022224">
    <property type="entry name" value="DUF3750"/>
</dbReference>
<organism evidence="2 3">
    <name type="scientific">Jiella endophytica</name>
    <dbReference type="NCBI Taxonomy" id="2558362"/>
    <lineage>
        <taxon>Bacteria</taxon>
        <taxon>Pseudomonadati</taxon>
        <taxon>Pseudomonadota</taxon>
        <taxon>Alphaproteobacteria</taxon>
        <taxon>Hyphomicrobiales</taxon>
        <taxon>Aurantimonadaceae</taxon>
        <taxon>Jiella</taxon>
    </lineage>
</organism>
<dbReference type="RefSeq" id="WP_134761997.1">
    <property type="nucleotide sequence ID" value="NZ_SOZD01000003.1"/>
</dbReference>
<name>A0A4Y8RKC9_9HYPH</name>
<comment type="caution">
    <text evidence="2">The sequence shown here is derived from an EMBL/GenBank/DDBJ whole genome shotgun (WGS) entry which is preliminary data.</text>
</comment>
<feature type="chain" id="PRO_5021216462" evidence="1">
    <location>
        <begin position="24"/>
        <end position="248"/>
    </location>
</feature>
<evidence type="ECO:0000313" key="3">
    <source>
        <dbReference type="Proteomes" id="UP000298179"/>
    </source>
</evidence>